<dbReference type="PANTHER" id="PTHR28570:SF2">
    <property type="entry name" value="M18 FAMILY AMINOPEPTIDASE 1-RELATED"/>
    <property type="match status" value="1"/>
</dbReference>
<dbReference type="GO" id="GO:0006508">
    <property type="term" value="P:proteolysis"/>
    <property type="evidence" value="ECO:0007669"/>
    <property type="project" value="UniProtKB-KW"/>
</dbReference>
<dbReference type="PRINTS" id="PR00932">
    <property type="entry name" value="AMINO1PTASE"/>
</dbReference>
<evidence type="ECO:0000256" key="3">
    <source>
        <dbReference type="ARBA" id="ARBA00022438"/>
    </source>
</evidence>
<evidence type="ECO:0000256" key="4">
    <source>
        <dbReference type="ARBA" id="ARBA00022670"/>
    </source>
</evidence>
<evidence type="ECO:0000256" key="8">
    <source>
        <dbReference type="ARBA" id="ARBA00023049"/>
    </source>
</evidence>
<dbReference type="Gene3D" id="3.40.630.10">
    <property type="entry name" value="Zn peptidases"/>
    <property type="match status" value="1"/>
</dbReference>
<accession>A0A2A5CJ38</accession>
<protein>
    <recommendedName>
        <fullName evidence="10">M18 family aminopeptidase</fullName>
        <ecNumber evidence="10">3.4.11.-</ecNumber>
    </recommendedName>
</protein>
<evidence type="ECO:0000256" key="7">
    <source>
        <dbReference type="ARBA" id="ARBA00022833"/>
    </source>
</evidence>
<dbReference type="InterPro" id="IPR001948">
    <property type="entry name" value="Peptidase_M18"/>
</dbReference>
<name>A0A2A5CJ38_9GAMM</name>
<keyword evidence="6 9" id="KW-0378">Hydrolase</keyword>
<gene>
    <name evidence="11" type="ORF">COA71_00500</name>
</gene>
<keyword evidence="5 9" id="KW-0479">Metal-binding</keyword>
<dbReference type="GO" id="GO:0008237">
    <property type="term" value="F:metallopeptidase activity"/>
    <property type="evidence" value="ECO:0007669"/>
    <property type="project" value="UniProtKB-KW"/>
</dbReference>
<keyword evidence="3 9" id="KW-0031">Aminopeptidase</keyword>
<dbReference type="Proteomes" id="UP000228987">
    <property type="component" value="Unassembled WGS sequence"/>
</dbReference>
<dbReference type="EMBL" id="NVWI01000001">
    <property type="protein sequence ID" value="PCJ43386.1"/>
    <property type="molecule type" value="Genomic_DNA"/>
</dbReference>
<evidence type="ECO:0000256" key="1">
    <source>
        <dbReference type="ARBA" id="ARBA00001947"/>
    </source>
</evidence>
<keyword evidence="7 9" id="KW-0862">Zinc</keyword>
<evidence type="ECO:0000313" key="12">
    <source>
        <dbReference type="Proteomes" id="UP000228987"/>
    </source>
</evidence>
<dbReference type="AlphaFoldDB" id="A0A2A5CJ38"/>
<keyword evidence="4 9" id="KW-0645">Protease</keyword>
<organism evidence="11 12">
    <name type="scientific">SAR86 cluster bacterium</name>
    <dbReference type="NCBI Taxonomy" id="2030880"/>
    <lineage>
        <taxon>Bacteria</taxon>
        <taxon>Pseudomonadati</taxon>
        <taxon>Pseudomonadota</taxon>
        <taxon>Gammaproteobacteria</taxon>
        <taxon>SAR86 cluster</taxon>
    </lineage>
</organism>
<dbReference type="EC" id="3.4.11.-" evidence="10"/>
<dbReference type="GO" id="GO:0008270">
    <property type="term" value="F:zinc ion binding"/>
    <property type="evidence" value="ECO:0007669"/>
    <property type="project" value="InterPro"/>
</dbReference>
<dbReference type="Gene3D" id="2.30.250.10">
    <property type="entry name" value="Aminopeptidase i, Domain 2"/>
    <property type="match status" value="1"/>
</dbReference>
<dbReference type="SUPFAM" id="SSF53187">
    <property type="entry name" value="Zn-dependent exopeptidases"/>
    <property type="match status" value="1"/>
</dbReference>
<dbReference type="InterPro" id="IPR023358">
    <property type="entry name" value="Peptidase_M18_dom2"/>
</dbReference>
<reference evidence="12" key="1">
    <citation type="submission" date="2017-08" db="EMBL/GenBank/DDBJ databases">
        <title>A dynamic microbial community with high functional redundancy inhabits the cold, oxic subseafloor aquifer.</title>
        <authorList>
            <person name="Tully B.J."/>
            <person name="Wheat C.G."/>
            <person name="Glazer B.T."/>
            <person name="Huber J.A."/>
        </authorList>
    </citation>
    <scope>NUCLEOTIDE SEQUENCE [LARGE SCALE GENOMIC DNA]</scope>
</reference>
<dbReference type="GO" id="GO:0005737">
    <property type="term" value="C:cytoplasm"/>
    <property type="evidence" value="ECO:0007669"/>
    <property type="project" value="UniProtKB-ARBA"/>
</dbReference>
<dbReference type="SUPFAM" id="SSF101821">
    <property type="entry name" value="Aminopeptidase/glucanase lid domain"/>
    <property type="match status" value="1"/>
</dbReference>
<evidence type="ECO:0000256" key="9">
    <source>
        <dbReference type="RuleBase" id="RU004386"/>
    </source>
</evidence>
<evidence type="ECO:0000313" key="11">
    <source>
        <dbReference type="EMBL" id="PCJ43386.1"/>
    </source>
</evidence>
<evidence type="ECO:0000256" key="6">
    <source>
        <dbReference type="ARBA" id="ARBA00022801"/>
    </source>
</evidence>
<evidence type="ECO:0000256" key="5">
    <source>
        <dbReference type="ARBA" id="ARBA00022723"/>
    </source>
</evidence>
<comment type="similarity">
    <text evidence="2 9">Belongs to the peptidase M18 family.</text>
</comment>
<evidence type="ECO:0000256" key="10">
    <source>
        <dbReference type="RuleBase" id="RU004387"/>
    </source>
</evidence>
<sequence length="474" mass="52915">MNKFKQLIIITICSVFTTPLLGQDFSSAWLEIDQQEKTQVMEFAEEFKDFMAVARSELWFVREGVELAEAEGFQPWSPDVNSSSMQPGSRWYAINRDRTLVLFIIGNSPITDGIRIVNTHIDSPRLEFKTIPFRDRNGVVTIDTQVHGGIKNYQWVNIPLGIIGRVDKTDGSTVWVEIGMDADDPILLITDLAPHVDDDYRDRTQRDVIATEELEPIIASLPVANDSQFDMPSDRLLAILNDQYGIASEDLLSADLQIIPVTQPRDVGLDRALVAAYGQDDRSTAYVSLRAIADVGIPEQTVFAYAVNNEETRSWNTGVNSEWFNTLIAELINSTTGSFSDLDLRRTYAQTKVLVSDTTTALNPLFPSPQNPVLTSRLGYGLVVKEYGPGREANSEFFAYIRGVFDDANIKWQTHSYDAGYGGGTIAAWFAGQNMDVIDVGIGIVSMHSPYELSSKIDLWELYGGFKAFYEAEL</sequence>
<evidence type="ECO:0000256" key="2">
    <source>
        <dbReference type="ARBA" id="ARBA00008290"/>
    </source>
</evidence>
<dbReference type="GO" id="GO:0004177">
    <property type="term" value="F:aminopeptidase activity"/>
    <property type="evidence" value="ECO:0007669"/>
    <property type="project" value="UniProtKB-KW"/>
</dbReference>
<proteinExistence type="inferred from homology"/>
<dbReference type="Pfam" id="PF02127">
    <property type="entry name" value="Peptidase_M18"/>
    <property type="match status" value="1"/>
</dbReference>
<dbReference type="PANTHER" id="PTHR28570">
    <property type="entry name" value="ASPARTYL AMINOPEPTIDASE"/>
    <property type="match status" value="1"/>
</dbReference>
<keyword evidence="8 9" id="KW-0482">Metalloprotease</keyword>
<comment type="caution">
    <text evidence="11">The sequence shown here is derived from an EMBL/GenBank/DDBJ whole genome shotgun (WGS) entry which is preliminary data.</text>
</comment>
<comment type="cofactor">
    <cofactor evidence="1 10">
        <name>Zn(2+)</name>
        <dbReference type="ChEBI" id="CHEBI:29105"/>
    </cofactor>
</comment>